<evidence type="ECO:0000313" key="2">
    <source>
        <dbReference type="Proteomes" id="UP000664414"/>
    </source>
</evidence>
<dbReference type="AlphaFoldDB" id="A0A8J7PJQ1"/>
<name>A0A8J7PJQ1_9PROT</name>
<dbReference type="Proteomes" id="UP000664414">
    <property type="component" value="Unassembled WGS sequence"/>
</dbReference>
<sequence>METDLTIEGGGFPPFSARGCHQLLMPIRNGEYRRTIEGKLIFIGNETHCKYRTKIRGNDKTTPAIEKWWRGGLVRVGCIQRLCQEFVGDGKQKKIELSRVPIQGSVIVFDDTRETVKILKVDEAEVLLEEAPLEGKRLFISYRPLLDMMMTHHRIETDEWGHQVGWGIELEEV</sequence>
<organism evidence="1 2">
    <name type="scientific">Candidatus Paracaedimonas acanthamoebae</name>
    <dbReference type="NCBI Taxonomy" id="244581"/>
    <lineage>
        <taxon>Bacteria</taxon>
        <taxon>Pseudomonadati</taxon>
        <taxon>Pseudomonadota</taxon>
        <taxon>Alphaproteobacteria</taxon>
        <taxon>Holosporales</taxon>
        <taxon>Caedimonadaceae</taxon>
        <taxon>Candidatus Paracaedimonas</taxon>
    </lineage>
</organism>
<accession>A0A8J7PJQ1</accession>
<evidence type="ECO:0000313" key="1">
    <source>
        <dbReference type="EMBL" id="MBN9413435.1"/>
    </source>
</evidence>
<reference evidence="1" key="1">
    <citation type="submission" date="2021-02" db="EMBL/GenBank/DDBJ databases">
        <title>Thiocyanate and organic carbon inputs drive convergent selection for specific autotrophic Afipia and Thiobacillus strains within complex microbiomes.</title>
        <authorList>
            <person name="Huddy R.J."/>
            <person name="Sachdeva R."/>
            <person name="Kadzinga F."/>
            <person name="Kantor R.S."/>
            <person name="Harrison S.T.L."/>
            <person name="Banfield J.F."/>
        </authorList>
    </citation>
    <scope>NUCLEOTIDE SEQUENCE</scope>
    <source>
        <strain evidence="1">SCN18_10_11_15_R4_P_38_20</strain>
    </source>
</reference>
<protein>
    <submittedName>
        <fullName evidence="1">Uncharacterized protein</fullName>
    </submittedName>
</protein>
<dbReference type="EMBL" id="JAFKGL010000024">
    <property type="protein sequence ID" value="MBN9413435.1"/>
    <property type="molecule type" value="Genomic_DNA"/>
</dbReference>
<proteinExistence type="predicted"/>
<comment type="caution">
    <text evidence="1">The sequence shown here is derived from an EMBL/GenBank/DDBJ whole genome shotgun (WGS) entry which is preliminary data.</text>
</comment>
<gene>
    <name evidence="1" type="ORF">J0H12_05890</name>
</gene>